<keyword evidence="2" id="KW-1185">Reference proteome</keyword>
<dbReference type="InParanoid" id="G4U130"/>
<gene>
    <name evidence="1" type="ORF">PIIN_11251</name>
</gene>
<protein>
    <submittedName>
        <fullName evidence="1">Uncharacterized protein</fullName>
    </submittedName>
</protein>
<dbReference type="HOGENOM" id="CLU_3412124_0_0_1"/>
<evidence type="ECO:0000313" key="2">
    <source>
        <dbReference type="Proteomes" id="UP000007148"/>
    </source>
</evidence>
<comment type="caution">
    <text evidence="1">The sequence shown here is derived from an EMBL/GenBank/DDBJ whole genome shotgun (WGS) entry which is preliminary data.</text>
</comment>
<evidence type="ECO:0000313" key="1">
    <source>
        <dbReference type="EMBL" id="CCA77273.1"/>
    </source>
</evidence>
<organism evidence="1 2">
    <name type="scientific">Serendipita indica (strain DSM 11827)</name>
    <name type="common">Root endophyte fungus</name>
    <name type="synonym">Piriformospora indica</name>
    <dbReference type="NCBI Taxonomy" id="1109443"/>
    <lineage>
        <taxon>Eukaryota</taxon>
        <taxon>Fungi</taxon>
        <taxon>Dikarya</taxon>
        <taxon>Basidiomycota</taxon>
        <taxon>Agaricomycotina</taxon>
        <taxon>Agaricomycetes</taxon>
        <taxon>Sebacinales</taxon>
        <taxon>Serendipitaceae</taxon>
        <taxon>Serendipita</taxon>
    </lineage>
</organism>
<dbReference type="AlphaFoldDB" id="G4U130"/>
<accession>G4U130</accession>
<dbReference type="Proteomes" id="UP000007148">
    <property type="component" value="Unassembled WGS sequence"/>
</dbReference>
<dbReference type="EMBL" id="CAFZ01001433">
    <property type="protein sequence ID" value="CCA77273.1"/>
    <property type="molecule type" value="Genomic_DNA"/>
</dbReference>
<feature type="non-terminal residue" evidence="1">
    <location>
        <position position="29"/>
    </location>
</feature>
<reference evidence="1 2" key="1">
    <citation type="journal article" date="2011" name="PLoS Pathog.">
        <title>Endophytic Life Strategies Decoded by Genome and Transcriptome Analyses of the Mutualistic Root Symbiont Piriformospora indica.</title>
        <authorList>
            <person name="Zuccaro A."/>
            <person name="Lahrmann U."/>
            <person name="Guldener U."/>
            <person name="Langen G."/>
            <person name="Pfiffi S."/>
            <person name="Biedenkopf D."/>
            <person name="Wong P."/>
            <person name="Samans B."/>
            <person name="Grimm C."/>
            <person name="Basiewicz M."/>
            <person name="Murat C."/>
            <person name="Martin F."/>
            <person name="Kogel K.H."/>
        </authorList>
    </citation>
    <scope>NUCLEOTIDE SEQUENCE [LARGE SCALE GENOMIC DNA]</scope>
    <source>
        <strain evidence="1 2">DSM 11827</strain>
    </source>
</reference>
<proteinExistence type="predicted"/>
<name>G4U130_SERID</name>
<sequence length="29" mass="3163">LQATTHRDRTLIFPGRVTNPAVGTDVRVA</sequence>